<gene>
    <name evidence="2" type="ORF">B2J93_5882</name>
</gene>
<keyword evidence="3" id="KW-1185">Reference proteome</keyword>
<name>A0A218ZCV1_9HELO</name>
<dbReference type="Proteomes" id="UP000242519">
    <property type="component" value="Unassembled WGS sequence"/>
</dbReference>
<proteinExistence type="predicted"/>
<sequence>MPKGFGGYSFGGYGFGGYSFGGYSFDSPSPRRWTENSPRCLVDRPEEAVQGASEVRVVHSIKAMLTRGKTVIQASESGSKNEKMGKSSTSSTQPRIVDDVPLVRTVSPQTPADRLQNPASRDSGRCYECRTVGIVHARLARGRLALQSRGDACITWRGRL</sequence>
<protein>
    <submittedName>
        <fullName evidence="2">Uncharacterized protein</fullName>
    </submittedName>
</protein>
<feature type="region of interest" description="Disordered" evidence="1">
    <location>
        <begin position="72"/>
        <end position="102"/>
    </location>
</feature>
<reference evidence="2 3" key="1">
    <citation type="submission" date="2017-04" db="EMBL/GenBank/DDBJ databases">
        <title>Draft genome sequence of Marssonina coronaria NL1: causal agent of apple blotch.</title>
        <authorList>
            <person name="Cheng Q."/>
        </authorList>
    </citation>
    <scope>NUCLEOTIDE SEQUENCE [LARGE SCALE GENOMIC DNA]</scope>
    <source>
        <strain evidence="2 3">NL1</strain>
    </source>
</reference>
<organism evidence="2 3">
    <name type="scientific">Diplocarpon coronariae</name>
    <dbReference type="NCBI Taxonomy" id="2795749"/>
    <lineage>
        <taxon>Eukaryota</taxon>
        <taxon>Fungi</taxon>
        <taxon>Dikarya</taxon>
        <taxon>Ascomycota</taxon>
        <taxon>Pezizomycotina</taxon>
        <taxon>Leotiomycetes</taxon>
        <taxon>Helotiales</taxon>
        <taxon>Drepanopezizaceae</taxon>
        <taxon>Diplocarpon</taxon>
    </lineage>
</organism>
<evidence type="ECO:0000256" key="1">
    <source>
        <dbReference type="SAM" id="MobiDB-lite"/>
    </source>
</evidence>
<accession>A0A218ZCV1</accession>
<dbReference type="AlphaFoldDB" id="A0A218ZCV1"/>
<comment type="caution">
    <text evidence="2">The sequence shown here is derived from an EMBL/GenBank/DDBJ whole genome shotgun (WGS) entry which is preliminary data.</text>
</comment>
<dbReference type="EMBL" id="MZNU01000084">
    <property type="protein sequence ID" value="OWP04986.1"/>
    <property type="molecule type" value="Genomic_DNA"/>
</dbReference>
<evidence type="ECO:0000313" key="3">
    <source>
        <dbReference type="Proteomes" id="UP000242519"/>
    </source>
</evidence>
<dbReference type="InParanoid" id="A0A218ZCV1"/>
<evidence type="ECO:0000313" key="2">
    <source>
        <dbReference type="EMBL" id="OWP04986.1"/>
    </source>
</evidence>